<evidence type="ECO:0000256" key="1">
    <source>
        <dbReference type="SAM" id="MobiDB-lite"/>
    </source>
</evidence>
<accession>A0A0G2I2E8</accession>
<evidence type="ECO:0000313" key="3">
    <source>
        <dbReference type="Proteomes" id="UP000034164"/>
    </source>
</evidence>
<gene>
    <name evidence="2" type="ORF">EMCG_09313</name>
</gene>
<organism evidence="2 3">
    <name type="scientific">[Emmonsia] crescens</name>
    <dbReference type="NCBI Taxonomy" id="73230"/>
    <lineage>
        <taxon>Eukaryota</taxon>
        <taxon>Fungi</taxon>
        <taxon>Dikarya</taxon>
        <taxon>Ascomycota</taxon>
        <taxon>Pezizomycotina</taxon>
        <taxon>Eurotiomycetes</taxon>
        <taxon>Eurotiomycetidae</taxon>
        <taxon>Onygenales</taxon>
        <taxon>Ajellomycetaceae</taxon>
        <taxon>Emergomyces</taxon>
    </lineage>
</organism>
<dbReference type="AlphaFoldDB" id="A0A0G2I2E8"/>
<reference evidence="3" key="1">
    <citation type="journal article" date="2015" name="PLoS Genet.">
        <title>The dynamic genome and transcriptome of the human fungal pathogen Blastomyces and close relative Emmonsia.</title>
        <authorList>
            <person name="Munoz J.F."/>
            <person name="Gauthier G.M."/>
            <person name="Desjardins C.A."/>
            <person name="Gallo J.E."/>
            <person name="Holder J."/>
            <person name="Sullivan T.D."/>
            <person name="Marty A.J."/>
            <person name="Carmen J.C."/>
            <person name="Chen Z."/>
            <person name="Ding L."/>
            <person name="Gujja S."/>
            <person name="Magrini V."/>
            <person name="Misas E."/>
            <person name="Mitreva M."/>
            <person name="Priest M."/>
            <person name="Saif S."/>
            <person name="Whiston E.A."/>
            <person name="Young S."/>
            <person name="Zeng Q."/>
            <person name="Goldman W.E."/>
            <person name="Mardis E.R."/>
            <person name="Taylor J.W."/>
            <person name="McEwen J.G."/>
            <person name="Clay O.K."/>
            <person name="Klein B.S."/>
            <person name="Cuomo C.A."/>
        </authorList>
    </citation>
    <scope>NUCLEOTIDE SEQUENCE [LARGE SCALE GENOMIC DNA]</scope>
    <source>
        <strain evidence="3">UAMH 3008</strain>
    </source>
</reference>
<comment type="caution">
    <text evidence="2">The sequence shown here is derived from an EMBL/GenBank/DDBJ whole genome shotgun (WGS) entry which is preliminary data.</text>
</comment>
<name>A0A0G2I2E8_9EURO</name>
<feature type="region of interest" description="Disordered" evidence="1">
    <location>
        <begin position="71"/>
        <end position="92"/>
    </location>
</feature>
<protein>
    <submittedName>
        <fullName evidence="2">Uncharacterized protein</fullName>
    </submittedName>
</protein>
<sequence length="92" mass="10393">MHPPHDHVPMEARPHSTHKTDKHLLDMRPVEELLPVLYARSLLRPAHRRSRRCPEDGGAWTAKLDKQRILRAGTREGDRGGERGCGGICEDG</sequence>
<dbReference type="VEuPathDB" id="FungiDB:EMCG_09313"/>
<feature type="region of interest" description="Disordered" evidence="1">
    <location>
        <begin position="1"/>
        <end position="26"/>
    </location>
</feature>
<feature type="compositionally biased region" description="Gly residues" evidence="1">
    <location>
        <begin position="83"/>
        <end position="92"/>
    </location>
</feature>
<dbReference type="EMBL" id="LCZI01000743">
    <property type="protein sequence ID" value="KKZ64772.1"/>
    <property type="molecule type" value="Genomic_DNA"/>
</dbReference>
<dbReference type="Proteomes" id="UP000034164">
    <property type="component" value="Unassembled WGS sequence"/>
</dbReference>
<proteinExistence type="predicted"/>
<feature type="compositionally biased region" description="Basic and acidic residues" evidence="1">
    <location>
        <begin position="71"/>
        <end position="82"/>
    </location>
</feature>
<evidence type="ECO:0000313" key="2">
    <source>
        <dbReference type="EMBL" id="KKZ64772.1"/>
    </source>
</evidence>